<evidence type="ECO:0000313" key="2">
    <source>
        <dbReference type="Proteomes" id="UP000254848"/>
    </source>
</evidence>
<protein>
    <submittedName>
        <fullName evidence="1">Uncharacterized protein</fullName>
    </submittedName>
</protein>
<proteinExistence type="predicted"/>
<evidence type="ECO:0000313" key="1">
    <source>
        <dbReference type="EMBL" id="RDK92852.1"/>
    </source>
</evidence>
<sequence>MDEKKLKALAAELAKGLKKPAGPVLARLSREFLRRCFFHHFLRFNINGLTKKLPMSSKVNPCPADI</sequence>
<dbReference type="Proteomes" id="UP000254848">
    <property type="component" value="Unassembled WGS sequence"/>
</dbReference>
<gene>
    <name evidence="1" type="ORF">C8D90_103245</name>
</gene>
<dbReference type="EMBL" id="QRAP01000003">
    <property type="protein sequence ID" value="RDK92852.1"/>
    <property type="molecule type" value="Genomic_DNA"/>
</dbReference>
<name>A0A370QUB7_9GAMM</name>
<keyword evidence="2" id="KW-1185">Reference proteome</keyword>
<dbReference type="AlphaFoldDB" id="A0A370QUB7"/>
<comment type="caution">
    <text evidence="1">The sequence shown here is derived from an EMBL/GenBank/DDBJ whole genome shotgun (WGS) entry which is preliminary data.</text>
</comment>
<organism evidence="1 2">
    <name type="scientific">Enterobacillus tribolii</name>
    <dbReference type="NCBI Taxonomy" id="1487935"/>
    <lineage>
        <taxon>Bacteria</taxon>
        <taxon>Pseudomonadati</taxon>
        <taxon>Pseudomonadota</taxon>
        <taxon>Gammaproteobacteria</taxon>
        <taxon>Enterobacterales</taxon>
        <taxon>Hafniaceae</taxon>
        <taxon>Enterobacillus</taxon>
    </lineage>
</organism>
<reference evidence="1 2" key="1">
    <citation type="submission" date="2018-07" db="EMBL/GenBank/DDBJ databases">
        <title>Genomic Encyclopedia of Type Strains, Phase IV (KMG-IV): sequencing the most valuable type-strain genomes for metagenomic binning, comparative biology and taxonomic classification.</title>
        <authorList>
            <person name="Goeker M."/>
        </authorList>
    </citation>
    <scope>NUCLEOTIDE SEQUENCE [LARGE SCALE GENOMIC DNA]</scope>
    <source>
        <strain evidence="1 2">DSM 103736</strain>
    </source>
</reference>
<accession>A0A370QUB7</accession>
<dbReference type="RefSeq" id="WP_115458037.1">
    <property type="nucleotide sequence ID" value="NZ_QRAP01000003.1"/>
</dbReference>